<protein>
    <submittedName>
        <fullName evidence="2">Structural maintenance of chromosomes protein 6B-like</fullName>
    </submittedName>
</protein>
<gene>
    <name evidence="2" type="ORF">G2W53_021638</name>
</gene>
<keyword evidence="3" id="KW-1185">Reference proteome</keyword>
<dbReference type="EMBL" id="JAAIUW010000007">
    <property type="protein sequence ID" value="KAF7823494.1"/>
    <property type="molecule type" value="Genomic_DNA"/>
</dbReference>
<accession>A0A834TLP8</accession>
<organism evidence="2 3">
    <name type="scientific">Senna tora</name>
    <dbReference type="NCBI Taxonomy" id="362788"/>
    <lineage>
        <taxon>Eukaryota</taxon>
        <taxon>Viridiplantae</taxon>
        <taxon>Streptophyta</taxon>
        <taxon>Embryophyta</taxon>
        <taxon>Tracheophyta</taxon>
        <taxon>Spermatophyta</taxon>
        <taxon>Magnoliopsida</taxon>
        <taxon>eudicotyledons</taxon>
        <taxon>Gunneridae</taxon>
        <taxon>Pentapetalae</taxon>
        <taxon>rosids</taxon>
        <taxon>fabids</taxon>
        <taxon>Fabales</taxon>
        <taxon>Fabaceae</taxon>
        <taxon>Caesalpinioideae</taxon>
        <taxon>Cassia clade</taxon>
        <taxon>Senna</taxon>
    </lineage>
</organism>
<comment type="caution">
    <text evidence="2">The sequence shown here is derived from an EMBL/GenBank/DDBJ whole genome shotgun (WGS) entry which is preliminary data.</text>
</comment>
<reference evidence="2" key="1">
    <citation type="submission" date="2020-09" db="EMBL/GenBank/DDBJ databases">
        <title>Genome-Enabled Discovery of Anthraquinone Biosynthesis in Senna tora.</title>
        <authorList>
            <person name="Kang S.-H."/>
            <person name="Pandey R.P."/>
            <person name="Lee C.-M."/>
            <person name="Sim J.-S."/>
            <person name="Jeong J.-T."/>
            <person name="Choi B.-S."/>
            <person name="Jung M."/>
            <person name="Ginzburg D."/>
            <person name="Zhao K."/>
            <person name="Won S.Y."/>
            <person name="Oh T.-J."/>
            <person name="Yu Y."/>
            <person name="Kim N.-H."/>
            <person name="Lee O.R."/>
            <person name="Lee T.-H."/>
            <person name="Bashyal P."/>
            <person name="Kim T.-S."/>
            <person name="Lee W.-H."/>
            <person name="Kawkins C."/>
            <person name="Kim C.-K."/>
            <person name="Kim J.S."/>
            <person name="Ahn B.O."/>
            <person name="Rhee S.Y."/>
            <person name="Sohng J.K."/>
        </authorList>
    </citation>
    <scope>NUCLEOTIDE SEQUENCE</scope>
    <source>
        <tissue evidence="2">Leaf</tissue>
    </source>
</reference>
<evidence type="ECO:0000313" key="2">
    <source>
        <dbReference type="EMBL" id="KAF7823494.1"/>
    </source>
</evidence>
<dbReference type="OrthoDB" id="1751077at2759"/>
<evidence type="ECO:0000256" key="1">
    <source>
        <dbReference type="SAM" id="MobiDB-lite"/>
    </source>
</evidence>
<dbReference type="AlphaFoldDB" id="A0A834TLP8"/>
<sequence length="91" mass="10528">MGKAVRPKQEGGLALCDVHAFNEALMAKQIWRLKHPRQSTIKSKNRGATCHRTPPSLLTSPRRRRRVVEHYRWSSIDREHRRSSIACTISI</sequence>
<evidence type="ECO:0000313" key="3">
    <source>
        <dbReference type="Proteomes" id="UP000634136"/>
    </source>
</evidence>
<feature type="region of interest" description="Disordered" evidence="1">
    <location>
        <begin position="38"/>
        <end position="58"/>
    </location>
</feature>
<proteinExistence type="predicted"/>
<name>A0A834TLP8_9FABA</name>
<dbReference type="Proteomes" id="UP000634136">
    <property type="component" value="Unassembled WGS sequence"/>
</dbReference>